<sequence>METVLTVLLVRFALIAAVVVAIALVAFAVVLVLHRRGRGDQARRVARTAAELATRQIANRRRR</sequence>
<keyword evidence="1" id="KW-1133">Transmembrane helix</keyword>
<evidence type="ECO:0000256" key="1">
    <source>
        <dbReference type="SAM" id="Phobius"/>
    </source>
</evidence>
<keyword evidence="1" id="KW-0472">Membrane</keyword>
<keyword evidence="3" id="KW-1185">Reference proteome</keyword>
<comment type="caution">
    <text evidence="2">The sequence shown here is derived from an EMBL/GenBank/DDBJ whole genome shotgun (WGS) entry which is preliminary data.</text>
</comment>
<name>A0ABU0ERW4_9PSEU</name>
<gene>
    <name evidence="2" type="ORF">FB470_001745</name>
</gene>
<dbReference type="Proteomes" id="UP001229651">
    <property type="component" value="Unassembled WGS sequence"/>
</dbReference>
<evidence type="ECO:0000313" key="2">
    <source>
        <dbReference type="EMBL" id="MDQ0377751.1"/>
    </source>
</evidence>
<keyword evidence="1" id="KW-0812">Transmembrane</keyword>
<reference evidence="2 3" key="1">
    <citation type="submission" date="2023-07" db="EMBL/GenBank/DDBJ databases">
        <title>Sequencing the genomes of 1000 actinobacteria strains.</title>
        <authorList>
            <person name="Klenk H.-P."/>
        </authorList>
    </citation>
    <scope>NUCLEOTIDE SEQUENCE [LARGE SCALE GENOMIC DNA]</scope>
    <source>
        <strain evidence="2 3">DSM 45805</strain>
    </source>
</reference>
<dbReference type="EMBL" id="JAUSUT010000001">
    <property type="protein sequence ID" value="MDQ0377751.1"/>
    <property type="molecule type" value="Genomic_DNA"/>
</dbReference>
<feature type="transmembrane region" description="Helical" evidence="1">
    <location>
        <begin position="12"/>
        <end position="34"/>
    </location>
</feature>
<dbReference type="RefSeq" id="WP_306990294.1">
    <property type="nucleotide sequence ID" value="NZ_JAUSUT010000001.1"/>
</dbReference>
<proteinExistence type="predicted"/>
<evidence type="ECO:0000313" key="3">
    <source>
        <dbReference type="Proteomes" id="UP001229651"/>
    </source>
</evidence>
<accession>A0ABU0ERW4</accession>
<protein>
    <submittedName>
        <fullName evidence="2">Uncharacterized protein YoxC</fullName>
    </submittedName>
</protein>
<organism evidence="2 3">
    <name type="scientific">Amycolatopsis thermophila</name>
    <dbReference type="NCBI Taxonomy" id="206084"/>
    <lineage>
        <taxon>Bacteria</taxon>
        <taxon>Bacillati</taxon>
        <taxon>Actinomycetota</taxon>
        <taxon>Actinomycetes</taxon>
        <taxon>Pseudonocardiales</taxon>
        <taxon>Pseudonocardiaceae</taxon>
        <taxon>Amycolatopsis</taxon>
    </lineage>
</organism>